<dbReference type="Pfam" id="PF07714">
    <property type="entry name" value="PK_Tyr_Ser-Thr"/>
    <property type="match status" value="1"/>
</dbReference>
<keyword evidence="5" id="KW-0418">Kinase</keyword>
<organism evidence="5 6">
    <name type="scientific">Colletotrichum fructicola (strain Nara gc5)</name>
    <name type="common">Anthracnose fungus</name>
    <name type="synonym">Colletotrichum gloeosporioides (strain Nara gc5)</name>
    <dbReference type="NCBI Taxonomy" id="1213859"/>
    <lineage>
        <taxon>Eukaryota</taxon>
        <taxon>Fungi</taxon>
        <taxon>Dikarya</taxon>
        <taxon>Ascomycota</taxon>
        <taxon>Pezizomycotina</taxon>
        <taxon>Sordariomycetes</taxon>
        <taxon>Hypocreomycetidae</taxon>
        <taxon>Glomerellales</taxon>
        <taxon>Glomerellaceae</taxon>
        <taxon>Colletotrichum</taxon>
        <taxon>Colletotrichum gloeosporioides species complex</taxon>
    </lineage>
</organism>
<dbReference type="RefSeq" id="XP_031875666.1">
    <property type="nucleotide sequence ID" value="XM_032028012.1"/>
</dbReference>
<keyword evidence="6" id="KW-1185">Reference proteome</keyword>
<dbReference type="InterPro" id="IPR051931">
    <property type="entry name" value="PAK3-like"/>
</dbReference>
<evidence type="ECO:0000256" key="1">
    <source>
        <dbReference type="ARBA" id="ARBA00008874"/>
    </source>
</evidence>
<dbReference type="AlphaFoldDB" id="A0A7J6IGF3"/>
<dbReference type="InterPro" id="IPR000719">
    <property type="entry name" value="Prot_kinase_dom"/>
</dbReference>
<protein>
    <submittedName>
        <fullName evidence="5">Cyclin-dependent kinase 12</fullName>
    </submittedName>
</protein>
<dbReference type="SMART" id="SM00220">
    <property type="entry name" value="S_TKc"/>
    <property type="match status" value="1"/>
</dbReference>
<comment type="caution">
    <text evidence="5">The sequence shown here is derived from an EMBL/GenBank/DDBJ whole genome shotgun (WGS) entry which is preliminary data.</text>
</comment>
<dbReference type="PANTHER" id="PTHR45832">
    <property type="entry name" value="SERINE/THREONINE-PROTEIN KINASE SAMKA-RELATED-RELATED"/>
    <property type="match status" value="1"/>
</dbReference>
<comment type="similarity">
    <text evidence="1">Belongs to the protein kinase superfamily. STE Ser/Thr protein kinase family. STE20 subfamily.</text>
</comment>
<reference evidence="5 6" key="1">
    <citation type="submission" date="2012-08" db="EMBL/GenBank/DDBJ databases">
        <authorList>
            <person name="Gan P.H.P."/>
            <person name="Ikeda K."/>
            <person name="Irieda H."/>
            <person name="Narusaka M."/>
            <person name="O'Connell R.J."/>
            <person name="Narusaka Y."/>
            <person name="Takano Y."/>
            <person name="Kubo Y."/>
            <person name="Shirasu K."/>
        </authorList>
    </citation>
    <scope>NUCLEOTIDE SEQUENCE [LARGE SCALE GENOMIC DNA]</scope>
    <source>
        <strain evidence="5 6">Nara gc5</strain>
    </source>
</reference>
<evidence type="ECO:0000259" key="4">
    <source>
        <dbReference type="PROSITE" id="PS50011"/>
    </source>
</evidence>
<dbReference type="InParanoid" id="A0A7J6IGF3"/>
<sequence>MDLLRIVKARQNGSSGIATVLVKTASPWTTYQKIYSQSLGDSDLVLVAEKRGVSGDVVDVRHFSELSPQQLEMLQSIQHPGFVTVHEIYSDKTSYHVVYEHMPRSLQEVIGNPYLNRQRLAAIVGQLVEALVHLERMGLQHGRLSCSRILLHPSGRVKLNGQEGCRPLSSKDDLRDLGRTMMELMQGYVKEGANLGLDDPEQWDPDVVSFLSATTSASSANELGQHPFLRSWRKEKLKGLISLVMTWTRQDYEYLGWQTTE</sequence>
<feature type="domain" description="Protein kinase" evidence="4">
    <location>
        <begin position="31"/>
        <end position="261"/>
    </location>
</feature>
<name>A0A7J6IGF3_COLFN</name>
<dbReference type="PROSITE" id="PS50011">
    <property type="entry name" value="PROTEIN_KINASE_DOM"/>
    <property type="match status" value="1"/>
</dbReference>
<evidence type="ECO:0000256" key="3">
    <source>
        <dbReference type="ARBA" id="ARBA00022840"/>
    </source>
</evidence>
<reference evidence="5 6" key="2">
    <citation type="submission" date="2020-04" db="EMBL/GenBank/DDBJ databases">
        <title>Genome sequencing and assembly of multiple isolates from the Colletotrichum gloeosporioides species complex.</title>
        <authorList>
            <person name="Gan P."/>
            <person name="Shirasu K."/>
        </authorList>
    </citation>
    <scope>NUCLEOTIDE SEQUENCE [LARGE SCALE GENOMIC DNA]</scope>
    <source>
        <strain evidence="5 6">Nara gc5</strain>
    </source>
</reference>
<proteinExistence type="inferred from homology"/>
<dbReference type="GO" id="GO:0004672">
    <property type="term" value="F:protein kinase activity"/>
    <property type="evidence" value="ECO:0007669"/>
    <property type="project" value="InterPro"/>
</dbReference>
<dbReference type="GeneID" id="43612122"/>
<evidence type="ECO:0000313" key="5">
    <source>
        <dbReference type="EMBL" id="KAF4475084.1"/>
    </source>
</evidence>
<dbReference type="OrthoDB" id="5121348at2759"/>
<dbReference type="SUPFAM" id="SSF56112">
    <property type="entry name" value="Protein kinase-like (PK-like)"/>
    <property type="match status" value="1"/>
</dbReference>
<dbReference type="EMBL" id="ANPB02000010">
    <property type="protein sequence ID" value="KAF4475084.1"/>
    <property type="molecule type" value="Genomic_DNA"/>
</dbReference>
<dbReference type="GO" id="GO:0005524">
    <property type="term" value="F:ATP binding"/>
    <property type="evidence" value="ECO:0007669"/>
    <property type="project" value="UniProtKB-KW"/>
</dbReference>
<dbReference type="InterPro" id="IPR001245">
    <property type="entry name" value="Ser-Thr/Tyr_kinase_cat_dom"/>
</dbReference>
<accession>A0A7J6IGF3</accession>
<dbReference type="Proteomes" id="UP000011096">
    <property type="component" value="Unassembled WGS sequence"/>
</dbReference>
<gene>
    <name evidence="5" type="primary">Cdk12</name>
    <name evidence="5" type="ORF">CGGC5_v015952</name>
</gene>
<keyword evidence="5" id="KW-0808">Transferase</keyword>
<evidence type="ECO:0000313" key="6">
    <source>
        <dbReference type="Proteomes" id="UP000011096"/>
    </source>
</evidence>
<keyword evidence="3" id="KW-0067">ATP-binding</keyword>
<dbReference type="Gene3D" id="1.10.510.10">
    <property type="entry name" value="Transferase(Phosphotransferase) domain 1"/>
    <property type="match status" value="1"/>
</dbReference>
<keyword evidence="2" id="KW-0547">Nucleotide-binding</keyword>
<evidence type="ECO:0000256" key="2">
    <source>
        <dbReference type="ARBA" id="ARBA00022741"/>
    </source>
</evidence>
<dbReference type="PANTHER" id="PTHR45832:SF22">
    <property type="entry name" value="SERINE_THREONINE-PROTEIN KINASE SAMKA-RELATED"/>
    <property type="match status" value="1"/>
</dbReference>
<dbReference type="InterPro" id="IPR011009">
    <property type="entry name" value="Kinase-like_dom_sf"/>
</dbReference>